<evidence type="ECO:0000313" key="6">
    <source>
        <dbReference type="EMBL" id="QIH23544.1"/>
    </source>
</evidence>
<dbReference type="GO" id="GO:0042597">
    <property type="term" value="C:periplasmic space"/>
    <property type="evidence" value="ECO:0007669"/>
    <property type="project" value="UniProtKB-SubCell"/>
</dbReference>
<name>A0A6G7B8Q5_9LACO</name>
<accession>A0A6G7B8Q5</accession>
<gene>
    <name evidence="6" type="ORF">G6Z83_02155</name>
</gene>
<dbReference type="PRINTS" id="PR00909">
    <property type="entry name" value="SPERMDNBNDNG"/>
</dbReference>
<dbReference type="AlphaFoldDB" id="A0A6G7B8Q5"/>
<dbReference type="CDD" id="cd13663">
    <property type="entry name" value="PBP2_PotD_PotF_like_2"/>
    <property type="match status" value="1"/>
</dbReference>
<evidence type="ECO:0000313" key="7">
    <source>
        <dbReference type="Proteomes" id="UP000501676"/>
    </source>
</evidence>
<feature type="binding site" evidence="5">
    <location>
        <position position="92"/>
    </location>
    <ligand>
        <name>spermidine</name>
        <dbReference type="ChEBI" id="CHEBI:57834"/>
    </ligand>
</feature>
<dbReference type="PANTHER" id="PTHR30222:SF17">
    <property type="entry name" value="SPERMIDINE_PUTRESCINE-BINDING PERIPLASMIC PROTEIN"/>
    <property type="match status" value="1"/>
</dbReference>
<evidence type="ECO:0000256" key="2">
    <source>
        <dbReference type="ARBA" id="ARBA00022448"/>
    </source>
</evidence>
<evidence type="ECO:0000256" key="1">
    <source>
        <dbReference type="ARBA" id="ARBA00004418"/>
    </source>
</evidence>
<dbReference type="PIRSF" id="PIRSF019574">
    <property type="entry name" value="Periplasmic_polyamine_BP"/>
    <property type="match status" value="1"/>
</dbReference>
<dbReference type="InterPro" id="IPR001188">
    <property type="entry name" value="Sperm_putr-bd"/>
</dbReference>
<dbReference type="SUPFAM" id="SSF53850">
    <property type="entry name" value="Periplasmic binding protein-like II"/>
    <property type="match status" value="1"/>
</dbReference>
<evidence type="ECO:0000256" key="3">
    <source>
        <dbReference type="ARBA" id="ARBA00022729"/>
    </source>
</evidence>
<dbReference type="Pfam" id="PF13416">
    <property type="entry name" value="SBP_bac_8"/>
    <property type="match status" value="1"/>
</dbReference>
<dbReference type="InterPro" id="IPR006059">
    <property type="entry name" value="SBP"/>
</dbReference>
<organism evidence="6 7">
    <name type="scientific">Lactobacillus iners</name>
    <dbReference type="NCBI Taxonomy" id="147802"/>
    <lineage>
        <taxon>Bacteria</taxon>
        <taxon>Bacillati</taxon>
        <taxon>Bacillota</taxon>
        <taxon>Bacilli</taxon>
        <taxon>Lactobacillales</taxon>
        <taxon>Lactobacillaceae</taxon>
        <taxon>Lactobacillus</taxon>
    </lineage>
</organism>
<keyword evidence="2" id="KW-0813">Transport</keyword>
<reference evidence="6 7" key="1">
    <citation type="submission" date="2020-02" db="EMBL/GenBank/DDBJ databases">
        <title>Complete genome sequences of six Lactobacillus iners strains isolated from the human vagina.</title>
        <authorList>
            <person name="France M.T."/>
            <person name="Rutt L."/>
            <person name="Narina S."/>
            <person name="Arbaugh S."/>
            <person name="Humphrys M.S."/>
            <person name="Ma B."/>
            <person name="Hayward M.R."/>
            <person name="Relman D."/>
            <person name="Kwon D.S."/>
            <person name="Ravel J."/>
        </authorList>
    </citation>
    <scope>NUCLEOTIDE SEQUENCE [LARGE SCALE GENOMIC DNA]</scope>
    <source>
        <strain evidence="6 7">C0210C1</strain>
    </source>
</reference>
<dbReference type="GO" id="GO:0019808">
    <property type="term" value="F:polyamine binding"/>
    <property type="evidence" value="ECO:0007669"/>
    <property type="project" value="InterPro"/>
</dbReference>
<dbReference type="EMBL" id="CP049228">
    <property type="protein sequence ID" value="QIH23544.1"/>
    <property type="molecule type" value="Genomic_DNA"/>
</dbReference>
<dbReference type="Gene3D" id="3.40.190.10">
    <property type="entry name" value="Periplasmic binding protein-like II"/>
    <property type="match status" value="2"/>
</dbReference>
<keyword evidence="3" id="KW-0732">Signal</keyword>
<dbReference type="Proteomes" id="UP000501676">
    <property type="component" value="Chromosome"/>
</dbReference>
<evidence type="ECO:0000256" key="5">
    <source>
        <dbReference type="PIRSR" id="PIRSR019574-1"/>
    </source>
</evidence>
<keyword evidence="4" id="KW-0574">Periplasm</keyword>
<proteinExistence type="predicted"/>
<comment type="subcellular location">
    <subcellularLocation>
        <location evidence="1">Periplasm</location>
    </subcellularLocation>
</comment>
<protein>
    <submittedName>
        <fullName evidence="6">ABC transporter substrate-binding protein</fullName>
    </submittedName>
</protein>
<dbReference type="RefSeq" id="WP_164823919.1">
    <property type="nucleotide sequence ID" value="NZ_CP049228.1"/>
</dbReference>
<evidence type="ECO:0000256" key="4">
    <source>
        <dbReference type="ARBA" id="ARBA00022764"/>
    </source>
</evidence>
<sequence>MKKLVLAAITIILVCLGLQILADKLNNSGVSSGSKDLIIYNWGDYIDPKLLKKFEKQTGYHVIYETFDSNESMYTKIKQGGTAYDICIPSDYMVSKMKESHLLKKINLRKIANIKNIDPQFMNQSFDYGNKYSIPYFWGTLGIIYNDKFVKKGEIKHWNDLWKSKFKHQILLVDSARDIMGLSLISMKNSVNSQDSLKLKLAKTKLDALGANVKAIIADELKMYMIRNEASIGVTWSGEARTMLNENPHLHYVVPSEGSNLWLDNIVIPKTAKNQAGAYAFINFMLDPKNAAQNAKYIGYATPNMLAKKLLPDSIKKDRQFYPATSTMKHLQVFKNLRSEKIQEYNDLFLEFKMYAH</sequence>
<dbReference type="GO" id="GO:0015846">
    <property type="term" value="P:polyamine transport"/>
    <property type="evidence" value="ECO:0007669"/>
    <property type="project" value="InterPro"/>
</dbReference>
<dbReference type="PANTHER" id="PTHR30222">
    <property type="entry name" value="SPERMIDINE/PUTRESCINE-BINDING PERIPLASMIC PROTEIN"/>
    <property type="match status" value="1"/>
</dbReference>